<dbReference type="GO" id="GO:0005737">
    <property type="term" value="C:cytoplasm"/>
    <property type="evidence" value="ECO:0007669"/>
    <property type="project" value="TreeGrafter"/>
</dbReference>
<keyword evidence="4" id="KW-0678">Repressor</keyword>
<dbReference type="Pfam" id="PF03099">
    <property type="entry name" value="BPL_LplA_LipB"/>
    <property type="match status" value="1"/>
</dbReference>
<feature type="binding site" evidence="4">
    <location>
        <begin position="89"/>
        <end position="91"/>
    </location>
    <ligand>
        <name>biotin</name>
        <dbReference type="ChEBI" id="CHEBI:57586"/>
    </ligand>
</feature>
<dbReference type="InterPro" id="IPR013196">
    <property type="entry name" value="HTH_11"/>
</dbReference>
<proteinExistence type="inferred from homology"/>
<dbReference type="InterPro" id="IPR036390">
    <property type="entry name" value="WH_DNA-bd_sf"/>
</dbReference>
<gene>
    <name evidence="4" type="primary">birA</name>
    <name evidence="6" type="ORF">SAMN05660284_02721</name>
</gene>
<evidence type="ECO:0000256" key="4">
    <source>
        <dbReference type="HAMAP-Rule" id="MF_00978"/>
    </source>
</evidence>
<dbReference type="InterPro" id="IPR004143">
    <property type="entry name" value="BPL_LPL_catalytic"/>
</dbReference>
<dbReference type="Pfam" id="PF02237">
    <property type="entry name" value="BPL_C"/>
    <property type="match status" value="1"/>
</dbReference>
<dbReference type="NCBIfam" id="TIGR00121">
    <property type="entry name" value="birA_ligase"/>
    <property type="match status" value="1"/>
</dbReference>
<dbReference type="RefSeq" id="WP_177187892.1">
    <property type="nucleotide sequence ID" value="NZ_FOVE01000027.1"/>
</dbReference>
<dbReference type="PANTHER" id="PTHR12835:SF5">
    <property type="entry name" value="BIOTIN--PROTEIN LIGASE"/>
    <property type="match status" value="1"/>
</dbReference>
<name>A0A1I5DQ08_9NEIS</name>
<feature type="binding site" evidence="4">
    <location>
        <position position="109"/>
    </location>
    <ligand>
        <name>biotin</name>
        <dbReference type="ChEBI" id="CHEBI:57586"/>
    </ligand>
</feature>
<feature type="DNA-binding region" description="H-T-H motif" evidence="4">
    <location>
        <begin position="19"/>
        <end position="38"/>
    </location>
</feature>
<dbReference type="Proteomes" id="UP000242869">
    <property type="component" value="Unassembled WGS sequence"/>
</dbReference>
<dbReference type="SUPFAM" id="SSF46785">
    <property type="entry name" value="Winged helix' DNA-binding domain"/>
    <property type="match status" value="1"/>
</dbReference>
<keyword evidence="4" id="KW-0805">Transcription regulation</keyword>
<dbReference type="GO" id="GO:0003677">
    <property type="term" value="F:DNA binding"/>
    <property type="evidence" value="ECO:0007669"/>
    <property type="project" value="UniProtKB-UniRule"/>
</dbReference>
<dbReference type="PROSITE" id="PS51733">
    <property type="entry name" value="BPL_LPL_CATALYTIC"/>
    <property type="match status" value="1"/>
</dbReference>
<keyword evidence="1 4" id="KW-0436">Ligase</keyword>
<feature type="domain" description="BPL/LPL catalytic" evidence="5">
    <location>
        <begin position="71"/>
        <end position="251"/>
    </location>
</feature>
<comment type="function">
    <text evidence="4">Acts both as a biotin--[acetyl-CoA-carboxylase] ligase and a repressor.</text>
</comment>
<evidence type="ECO:0000256" key="3">
    <source>
        <dbReference type="ARBA" id="ARBA00047846"/>
    </source>
</evidence>
<dbReference type="Gene3D" id="1.10.10.10">
    <property type="entry name" value="Winged helix-like DNA-binding domain superfamily/Winged helix DNA-binding domain"/>
    <property type="match status" value="1"/>
</dbReference>
<feature type="binding site" evidence="4">
    <location>
        <begin position="113"/>
        <end position="115"/>
    </location>
    <ligand>
        <name>biotin</name>
        <dbReference type="ChEBI" id="CHEBI:57586"/>
    </ligand>
</feature>
<dbReference type="Gene3D" id="3.30.930.10">
    <property type="entry name" value="Bira Bifunctional Protein, Domain 2"/>
    <property type="match status" value="1"/>
</dbReference>
<dbReference type="GO" id="GO:0006355">
    <property type="term" value="P:regulation of DNA-templated transcription"/>
    <property type="evidence" value="ECO:0007669"/>
    <property type="project" value="UniProtKB-UniRule"/>
</dbReference>
<dbReference type="GO" id="GO:0005524">
    <property type="term" value="F:ATP binding"/>
    <property type="evidence" value="ECO:0007669"/>
    <property type="project" value="UniProtKB-UniRule"/>
</dbReference>
<dbReference type="InterPro" id="IPR036388">
    <property type="entry name" value="WH-like_DNA-bd_sf"/>
</dbReference>
<evidence type="ECO:0000259" key="5">
    <source>
        <dbReference type="PROSITE" id="PS51733"/>
    </source>
</evidence>
<protein>
    <recommendedName>
        <fullName evidence="4">Bifunctional ligase/repressor BirA</fullName>
    </recommendedName>
    <alternativeName>
        <fullName evidence="4">Biotin--[acetyl-CoA-carboxylase] ligase</fullName>
        <ecNumber evidence="4">6.3.4.15</ecNumber>
    </alternativeName>
    <alternativeName>
        <fullName evidence="4">Biotin--protein ligase</fullName>
    </alternativeName>
    <alternativeName>
        <fullName evidence="4">Biotin-[acetyl-CoA carboxylase] synthetase</fullName>
    </alternativeName>
</protein>
<keyword evidence="4" id="KW-0238">DNA-binding</keyword>
<dbReference type="EC" id="6.3.4.15" evidence="4"/>
<sequence length="318" mass="33996">MFKLIACLRQLDADRFISGEVVAEKLGISRAGVSMTLARAEEYGIAIERRHGLGYRLHTPIEWLDPQLVAAGLAPGSALKVSVADSIESTNQALQAKPEHGRVLAAEWQSGGRGRMGRSWQGGIGGSLLFSLAWTFLEGPAQLVGLPLAVGVALARAIHSAGVTELRLKWPNDLLLPAGKAGGILLEMQGDAMGPAQVAIGIGINLRAPQSWNAALDQSSAGLQECGLLLGRNALLGRSLAELEQVLEQFSREGFAPFRSEWEQCHAWQGSECEVRTPDGRQLAGTALGVAEDGALRMQVAEQEKRFYSADVSLRRAS</sequence>
<dbReference type="SUPFAM" id="SSF55681">
    <property type="entry name" value="Class II aaRS and biotin synthetases"/>
    <property type="match status" value="1"/>
</dbReference>
<keyword evidence="7" id="KW-1185">Reference proteome</keyword>
<evidence type="ECO:0000313" key="6">
    <source>
        <dbReference type="EMBL" id="SFO01362.1"/>
    </source>
</evidence>
<keyword evidence="4" id="KW-0067">ATP-binding</keyword>
<dbReference type="InterPro" id="IPR003142">
    <property type="entry name" value="BPL_C"/>
</dbReference>
<keyword evidence="4" id="KW-0547">Nucleotide-binding</keyword>
<dbReference type="InterPro" id="IPR045864">
    <property type="entry name" value="aa-tRNA-synth_II/BPL/LPL"/>
</dbReference>
<evidence type="ECO:0000256" key="2">
    <source>
        <dbReference type="ARBA" id="ARBA00023267"/>
    </source>
</evidence>
<dbReference type="STRING" id="83765.SAMN05660284_02721"/>
<dbReference type="GO" id="GO:0004077">
    <property type="term" value="F:biotin--[biotin carboxyl-carrier protein] ligase activity"/>
    <property type="evidence" value="ECO:0007669"/>
    <property type="project" value="UniProtKB-UniRule"/>
</dbReference>
<dbReference type="Pfam" id="PF08279">
    <property type="entry name" value="HTH_11"/>
    <property type="match status" value="1"/>
</dbReference>
<dbReference type="Gene3D" id="2.30.30.100">
    <property type="match status" value="1"/>
</dbReference>
<dbReference type="InterPro" id="IPR030855">
    <property type="entry name" value="Bifunct_BirA"/>
</dbReference>
<reference evidence="7" key="1">
    <citation type="submission" date="2016-10" db="EMBL/GenBank/DDBJ databases">
        <authorList>
            <person name="Varghese N."/>
            <person name="Submissions S."/>
        </authorList>
    </citation>
    <scope>NUCLEOTIDE SEQUENCE [LARGE SCALE GENOMIC DNA]</scope>
    <source>
        <strain evidence="7">DSM 6150</strain>
    </source>
</reference>
<dbReference type="HAMAP" id="MF_00978">
    <property type="entry name" value="Bifunct_BirA"/>
    <property type="match status" value="1"/>
</dbReference>
<evidence type="ECO:0000256" key="1">
    <source>
        <dbReference type="ARBA" id="ARBA00022598"/>
    </source>
</evidence>
<feature type="binding site" evidence="4">
    <location>
        <position position="180"/>
    </location>
    <ligand>
        <name>biotin</name>
        <dbReference type="ChEBI" id="CHEBI:57586"/>
    </ligand>
</feature>
<dbReference type="PANTHER" id="PTHR12835">
    <property type="entry name" value="BIOTIN PROTEIN LIGASE"/>
    <property type="match status" value="1"/>
</dbReference>
<organism evidence="6 7">
    <name type="scientific">Formivibrio citricus</name>
    <dbReference type="NCBI Taxonomy" id="83765"/>
    <lineage>
        <taxon>Bacteria</taxon>
        <taxon>Pseudomonadati</taxon>
        <taxon>Pseudomonadota</taxon>
        <taxon>Betaproteobacteria</taxon>
        <taxon>Neisseriales</taxon>
        <taxon>Chitinibacteraceae</taxon>
        <taxon>Formivibrio</taxon>
    </lineage>
</organism>
<keyword evidence="4" id="KW-0804">Transcription</keyword>
<dbReference type="EMBL" id="FOVE01000027">
    <property type="protein sequence ID" value="SFO01362.1"/>
    <property type="molecule type" value="Genomic_DNA"/>
</dbReference>
<dbReference type="AlphaFoldDB" id="A0A1I5DQ08"/>
<evidence type="ECO:0000313" key="7">
    <source>
        <dbReference type="Proteomes" id="UP000242869"/>
    </source>
</evidence>
<keyword evidence="2 4" id="KW-0092">Biotin</keyword>
<accession>A0A1I5DQ08</accession>
<dbReference type="CDD" id="cd16442">
    <property type="entry name" value="BPL"/>
    <property type="match status" value="1"/>
</dbReference>
<dbReference type="InterPro" id="IPR004408">
    <property type="entry name" value="Biotin_CoA_COase_ligase"/>
</dbReference>
<comment type="similarity">
    <text evidence="4">Belongs to the biotin--protein ligase family.</text>
</comment>
<comment type="catalytic activity">
    <reaction evidence="3 4">
        <text>biotin + L-lysyl-[protein] + ATP = N(6)-biotinyl-L-lysyl-[protein] + AMP + diphosphate + H(+)</text>
        <dbReference type="Rhea" id="RHEA:11756"/>
        <dbReference type="Rhea" id="RHEA-COMP:9752"/>
        <dbReference type="Rhea" id="RHEA-COMP:10505"/>
        <dbReference type="ChEBI" id="CHEBI:15378"/>
        <dbReference type="ChEBI" id="CHEBI:29969"/>
        <dbReference type="ChEBI" id="CHEBI:30616"/>
        <dbReference type="ChEBI" id="CHEBI:33019"/>
        <dbReference type="ChEBI" id="CHEBI:57586"/>
        <dbReference type="ChEBI" id="CHEBI:83144"/>
        <dbReference type="ChEBI" id="CHEBI:456215"/>
        <dbReference type="EC" id="6.3.4.15"/>
    </reaction>
</comment>